<dbReference type="GO" id="GO:0030148">
    <property type="term" value="P:sphingolipid biosynthetic process"/>
    <property type="evidence" value="ECO:0007669"/>
    <property type="project" value="TreeGrafter"/>
</dbReference>
<comment type="subcellular location">
    <subcellularLocation>
        <location evidence="14">Endoplasmic reticulum membrane</location>
        <topology evidence="14">Multi-pass membrane protein</topology>
    </subcellularLocation>
    <subcellularLocation>
        <location evidence="1">Membrane</location>
        <topology evidence="1">Multi-pass membrane protein</topology>
    </subcellularLocation>
</comment>
<sequence length="213" mass="23725">MASYVRRSYLILYNAASAVAWATVLGRVIAVFLFRGPTLVPVSVDTFVRNTQSFAALEILHSLLGIVPSPVFTTFLQVFSRLAVVWGITYPFPEVTVSPFYSSMLAAWASTEVVRYSLFALKESGFPIPYWMQWLRYSAFTVLYPVGITSELAEMYLAYSGPAGHRAQWAPWLIAAYASTYIPFAPLLFSHMVTQRRKQLGGGKANGKAKKSQ</sequence>
<dbReference type="InterPro" id="IPR007482">
    <property type="entry name" value="Tyr_Pase-like_PTPLA"/>
</dbReference>
<evidence type="ECO:0000313" key="15">
    <source>
        <dbReference type="EMBL" id="KAJ9165520.1"/>
    </source>
</evidence>
<evidence type="ECO:0000256" key="10">
    <source>
        <dbReference type="ARBA" id="ARBA00023136"/>
    </source>
</evidence>
<feature type="transmembrane region" description="Helical" evidence="14">
    <location>
        <begin position="134"/>
        <end position="157"/>
    </location>
</feature>
<evidence type="ECO:0000256" key="9">
    <source>
        <dbReference type="ARBA" id="ARBA00023098"/>
    </source>
</evidence>
<keyword evidence="6 14" id="KW-0812">Transmembrane</keyword>
<proteinExistence type="inferred from homology"/>
<gene>
    <name evidence="15" type="ORF">NKR19_g357</name>
</gene>
<dbReference type="AlphaFoldDB" id="A0AA38SEA7"/>
<feature type="transmembrane region" description="Helical" evidence="14">
    <location>
        <begin position="12"/>
        <end position="34"/>
    </location>
</feature>
<dbReference type="GO" id="GO:0042761">
    <property type="term" value="P:very long-chain fatty acid biosynthetic process"/>
    <property type="evidence" value="ECO:0007669"/>
    <property type="project" value="TreeGrafter"/>
</dbReference>
<keyword evidence="14" id="KW-0256">Endoplasmic reticulum</keyword>
<evidence type="ECO:0000256" key="2">
    <source>
        <dbReference type="ARBA" id="ARBA00005194"/>
    </source>
</evidence>
<dbReference type="PANTHER" id="PTHR11035:SF3">
    <property type="entry name" value="VERY-LONG-CHAIN (3R)-3-HYDROXYACYL-COA DEHYDRATASE"/>
    <property type="match status" value="1"/>
</dbReference>
<evidence type="ECO:0000256" key="14">
    <source>
        <dbReference type="RuleBase" id="RU363109"/>
    </source>
</evidence>
<dbReference type="GO" id="GO:0102158">
    <property type="term" value="F:very-long-chain (3R)-3-hydroxyacyl-CoA dehydratase activity"/>
    <property type="evidence" value="ECO:0007669"/>
    <property type="project" value="UniProtKB-EC"/>
</dbReference>
<reference evidence="15" key="1">
    <citation type="submission" date="2022-07" db="EMBL/GenBank/DDBJ databases">
        <title>Fungi with potential for degradation of polypropylene.</title>
        <authorList>
            <person name="Gostincar C."/>
        </authorList>
    </citation>
    <scope>NUCLEOTIDE SEQUENCE</scope>
    <source>
        <strain evidence="15">EXF-13287</strain>
    </source>
</reference>
<comment type="caution">
    <text evidence="14">Lacks conserved residue(s) required for the propagation of feature annotation.</text>
</comment>
<dbReference type="GO" id="GO:0005789">
    <property type="term" value="C:endoplasmic reticulum membrane"/>
    <property type="evidence" value="ECO:0007669"/>
    <property type="project" value="UniProtKB-SubCell"/>
</dbReference>
<comment type="catalytic activity">
    <reaction evidence="13 14">
        <text>a very-long-chain (3R)-3-hydroxyacyl-CoA = a very-long-chain (2E)-enoyl-CoA + H2O</text>
        <dbReference type="Rhea" id="RHEA:45812"/>
        <dbReference type="ChEBI" id="CHEBI:15377"/>
        <dbReference type="ChEBI" id="CHEBI:83728"/>
        <dbReference type="ChEBI" id="CHEBI:85440"/>
        <dbReference type="EC" id="4.2.1.134"/>
    </reaction>
</comment>
<evidence type="ECO:0000256" key="13">
    <source>
        <dbReference type="ARBA" id="ARBA00036671"/>
    </source>
</evidence>
<keyword evidence="9 14" id="KW-0443">Lipid metabolism</keyword>
<evidence type="ECO:0000256" key="8">
    <source>
        <dbReference type="ARBA" id="ARBA00022989"/>
    </source>
</evidence>
<dbReference type="GO" id="GO:0030497">
    <property type="term" value="P:fatty acid elongation"/>
    <property type="evidence" value="ECO:0007669"/>
    <property type="project" value="TreeGrafter"/>
</dbReference>
<evidence type="ECO:0000256" key="6">
    <source>
        <dbReference type="ARBA" id="ARBA00022692"/>
    </source>
</evidence>
<feature type="transmembrane region" description="Helical" evidence="14">
    <location>
        <begin position="169"/>
        <end position="189"/>
    </location>
</feature>
<keyword evidence="8 14" id="KW-1133">Transmembrane helix</keyword>
<evidence type="ECO:0000313" key="16">
    <source>
        <dbReference type="Proteomes" id="UP001174691"/>
    </source>
</evidence>
<comment type="caution">
    <text evidence="15">The sequence shown here is derived from an EMBL/GenBank/DDBJ whole genome shotgun (WGS) entry which is preliminary data.</text>
</comment>
<name>A0AA38SEA7_9PEZI</name>
<dbReference type="Pfam" id="PF04387">
    <property type="entry name" value="PTPLA"/>
    <property type="match status" value="1"/>
</dbReference>
<evidence type="ECO:0000256" key="11">
    <source>
        <dbReference type="ARBA" id="ARBA00023160"/>
    </source>
</evidence>
<evidence type="ECO:0000256" key="5">
    <source>
        <dbReference type="ARBA" id="ARBA00022516"/>
    </source>
</evidence>
<keyword evidence="5 14" id="KW-0444">Lipid biosynthesis</keyword>
<dbReference type="EMBL" id="JANBVN010000003">
    <property type="protein sequence ID" value="KAJ9165520.1"/>
    <property type="molecule type" value="Genomic_DNA"/>
</dbReference>
<evidence type="ECO:0000256" key="7">
    <source>
        <dbReference type="ARBA" id="ARBA00022832"/>
    </source>
</evidence>
<evidence type="ECO:0000256" key="12">
    <source>
        <dbReference type="ARBA" id="ARBA00023239"/>
    </source>
</evidence>
<keyword evidence="11 14" id="KW-0275">Fatty acid biosynthesis</keyword>
<keyword evidence="7 14" id="KW-0276">Fatty acid metabolism</keyword>
<keyword evidence="16" id="KW-1185">Reference proteome</keyword>
<dbReference type="EC" id="4.2.1.134" evidence="4 14"/>
<comment type="similarity">
    <text evidence="3 14">Belongs to the very long-chain fatty acids dehydratase HACD family.</text>
</comment>
<feature type="transmembrane region" description="Helical" evidence="14">
    <location>
        <begin position="54"/>
        <end position="76"/>
    </location>
</feature>
<keyword evidence="10 14" id="KW-0472">Membrane</keyword>
<evidence type="ECO:0000256" key="4">
    <source>
        <dbReference type="ARBA" id="ARBA00013122"/>
    </source>
</evidence>
<comment type="pathway">
    <text evidence="2 14">Lipid metabolism; fatty acid biosynthesis.</text>
</comment>
<dbReference type="Proteomes" id="UP001174691">
    <property type="component" value="Unassembled WGS sequence"/>
</dbReference>
<protein>
    <recommendedName>
        <fullName evidence="4 14">Very-long-chain (3R)-3-hydroxyacyl-CoA dehydratase</fullName>
        <ecNumber evidence="4 14">4.2.1.134</ecNumber>
    </recommendedName>
</protein>
<keyword evidence="12 14" id="KW-0456">Lyase</keyword>
<dbReference type="PANTHER" id="PTHR11035">
    <property type="entry name" value="VERY-LONG-CHAIN (3R)-3-HYDROXYACYL-COA DEHYDRATASE"/>
    <property type="match status" value="1"/>
</dbReference>
<accession>A0AA38SEA7</accession>
<organism evidence="15 16">
    <name type="scientific">Coniochaeta hoffmannii</name>
    <dbReference type="NCBI Taxonomy" id="91930"/>
    <lineage>
        <taxon>Eukaryota</taxon>
        <taxon>Fungi</taxon>
        <taxon>Dikarya</taxon>
        <taxon>Ascomycota</taxon>
        <taxon>Pezizomycotina</taxon>
        <taxon>Sordariomycetes</taxon>
        <taxon>Sordariomycetidae</taxon>
        <taxon>Coniochaetales</taxon>
        <taxon>Coniochaetaceae</taxon>
        <taxon>Coniochaeta</taxon>
    </lineage>
</organism>
<comment type="function">
    <text evidence="14">Catalyzes the third of the four reactions of the long-chain fatty acids elongation cycle. This endoplasmic reticulum-bound enzymatic process, allows the addition of two carbons to the chain of long- and very long-chain fatty acids/VLCFAs per cycle. This enzyme catalyzes the dehydration of the 3-hydroxyacyl-CoA intermediate into trans-2,3-enoyl-CoA, within each cycle of fatty acid elongation. Thereby, it participates to the production of VLCFAs of different chain lengths that are involved in multiple biological processes as precursors of membrane lipids and lipid mediators.</text>
</comment>
<evidence type="ECO:0000256" key="3">
    <source>
        <dbReference type="ARBA" id="ARBA00007811"/>
    </source>
</evidence>
<evidence type="ECO:0000256" key="1">
    <source>
        <dbReference type="ARBA" id="ARBA00004141"/>
    </source>
</evidence>